<accession>A0A7W2QAI8</accession>
<evidence type="ECO:0000313" key="11">
    <source>
        <dbReference type="Proteomes" id="UP000545074"/>
    </source>
</evidence>
<feature type="active site" description="Proton acceptor" evidence="4">
    <location>
        <position position="153"/>
    </location>
</feature>
<feature type="short sequence motif" description="DGA/G" evidence="4">
    <location>
        <begin position="153"/>
        <end position="155"/>
    </location>
</feature>
<dbReference type="GO" id="GO:0016787">
    <property type="term" value="F:hydrolase activity"/>
    <property type="evidence" value="ECO:0007669"/>
    <property type="project" value="UniProtKB-UniRule"/>
</dbReference>
<dbReference type="EMBL" id="JACGDA010000036">
    <property type="protein sequence ID" value="MBA6149117.1"/>
    <property type="molecule type" value="Genomic_DNA"/>
</dbReference>
<evidence type="ECO:0000256" key="2">
    <source>
        <dbReference type="ARBA" id="ARBA00022963"/>
    </source>
</evidence>
<evidence type="ECO:0000256" key="5">
    <source>
        <dbReference type="SAM" id="MobiDB-lite"/>
    </source>
</evidence>
<gene>
    <name evidence="9" type="ORF">H4C15_16610</name>
    <name evidence="7" type="ORF">H4C44_19695</name>
    <name evidence="8" type="ORF">H4C80_17465</name>
    <name evidence="10" type="ORF">PWA60_15830</name>
</gene>
<dbReference type="Pfam" id="PF01734">
    <property type="entry name" value="Patatin"/>
    <property type="match status" value="1"/>
</dbReference>
<feature type="active site" description="Nucleophile" evidence="4">
    <location>
        <position position="40"/>
    </location>
</feature>
<comment type="caution">
    <text evidence="4">Lacks conserved residue(s) required for the propagation of feature annotation.</text>
</comment>
<dbReference type="Proteomes" id="UP000556620">
    <property type="component" value="Unassembled WGS sequence"/>
</dbReference>
<dbReference type="Proteomes" id="UP000577346">
    <property type="component" value="Unassembled WGS sequence"/>
</dbReference>
<dbReference type="GO" id="GO:0016042">
    <property type="term" value="P:lipid catabolic process"/>
    <property type="evidence" value="ECO:0007669"/>
    <property type="project" value="UniProtKB-UniRule"/>
</dbReference>
<dbReference type="Gene3D" id="3.40.1090.10">
    <property type="entry name" value="Cytosolic phospholipase A2 catalytic domain"/>
    <property type="match status" value="1"/>
</dbReference>
<dbReference type="PANTHER" id="PTHR14226:SF76">
    <property type="entry name" value="NTE FAMILY PROTEIN RSSA"/>
    <property type="match status" value="1"/>
</dbReference>
<dbReference type="RefSeq" id="WP_054905356.1">
    <property type="nucleotide sequence ID" value="NZ_BLJG01000153.1"/>
</dbReference>
<evidence type="ECO:0000313" key="7">
    <source>
        <dbReference type="EMBL" id="MBA6061389.1"/>
    </source>
</evidence>
<keyword evidence="2 4" id="KW-0442">Lipid degradation</keyword>
<dbReference type="EMBL" id="JACGCU010000040">
    <property type="protein sequence ID" value="MBA6061389.1"/>
    <property type="molecule type" value="Genomic_DNA"/>
</dbReference>
<sequence>MSKRVALVLGSGGARGYAHIGVIEEIERRGYDIACIAGCSMGAVIGGIYAAGKLDEYRNWIESLDYLDVLRLVDVSFRLGAIRGDKVFGQIRKIVGEINIEQLRIPYTAVAADLTNQQEIWFQEGCLHQAMRASAAIPSLFTPVMQGNRMLVDGGILNPLPIVPVVSSHCDLIIAVNLNATNQKQYQLPVIERPAAFKMRFDALLSSLGAHLPFRRKPAEELIRIEQEIVAEGLAQPNPWQSEAASPGTQQPAAAPEREGAPKSATGSFIIDNVGPASLLDLINQSFEVMQTSLAQYKIAGYPPDVLINVPKRVCRFFEFYKAPELIALGREIARDTLDNHEGVKR</sequence>
<reference evidence="11 12" key="1">
    <citation type="submission" date="2020-07" db="EMBL/GenBank/DDBJ databases">
        <title>Diversity of carbapenemase encoding genes among Pseudomonas putida group clinical isolates in a tertiary Brazilian hospital.</title>
        <authorList>
            <person name="Alberto-Lei F."/>
            <person name="Nodari C.S."/>
            <person name="Streling A.P."/>
            <person name="Paulino J.T."/>
            <person name="Bessa-Neto F.O."/>
            <person name="Cayo R."/>
            <person name="Gales A.C."/>
        </authorList>
    </citation>
    <scope>NUCLEOTIDE SEQUENCE [LARGE SCALE GENOMIC DNA]</scope>
    <source>
        <strain evidence="9 13">11213</strain>
        <strain evidence="8 11">12815</strain>
        <strain evidence="7 12">14535</strain>
    </source>
</reference>
<proteinExistence type="predicted"/>
<feature type="domain" description="PNPLA" evidence="6">
    <location>
        <begin position="7"/>
        <end position="166"/>
    </location>
</feature>
<dbReference type="InterPro" id="IPR050301">
    <property type="entry name" value="NTE"/>
</dbReference>
<dbReference type="EMBL" id="CP118677">
    <property type="protein sequence ID" value="WEA18773.1"/>
    <property type="molecule type" value="Genomic_DNA"/>
</dbReference>
<dbReference type="EMBL" id="JACGCX010000011">
    <property type="protein sequence ID" value="MBA6098905.1"/>
    <property type="molecule type" value="Genomic_DNA"/>
</dbReference>
<dbReference type="SUPFAM" id="SSF52151">
    <property type="entry name" value="FabD/lysophospholipase-like"/>
    <property type="match status" value="1"/>
</dbReference>
<evidence type="ECO:0000313" key="12">
    <source>
        <dbReference type="Proteomes" id="UP000556620"/>
    </source>
</evidence>
<evidence type="ECO:0000313" key="10">
    <source>
        <dbReference type="EMBL" id="WEA18773.1"/>
    </source>
</evidence>
<evidence type="ECO:0000313" key="8">
    <source>
        <dbReference type="EMBL" id="MBA6098905.1"/>
    </source>
</evidence>
<dbReference type="PANTHER" id="PTHR14226">
    <property type="entry name" value="NEUROPATHY TARGET ESTERASE/SWISS CHEESE D.MELANOGASTER"/>
    <property type="match status" value="1"/>
</dbReference>
<keyword evidence="1 4" id="KW-0378">Hydrolase</keyword>
<organism evidence="8 11">
    <name type="scientific">Pseudomonas juntendi</name>
    <dbReference type="NCBI Taxonomy" id="2666183"/>
    <lineage>
        <taxon>Bacteria</taxon>
        <taxon>Pseudomonadati</taxon>
        <taxon>Pseudomonadota</taxon>
        <taxon>Gammaproteobacteria</taxon>
        <taxon>Pseudomonadales</taxon>
        <taxon>Pseudomonadaceae</taxon>
        <taxon>Pseudomonas</taxon>
    </lineage>
</organism>
<dbReference type="InterPro" id="IPR002641">
    <property type="entry name" value="PNPLA_dom"/>
</dbReference>
<evidence type="ECO:0000313" key="9">
    <source>
        <dbReference type="EMBL" id="MBA6149117.1"/>
    </source>
</evidence>
<feature type="short sequence motif" description="GXSXG" evidence="4">
    <location>
        <begin position="38"/>
        <end position="42"/>
    </location>
</feature>
<evidence type="ECO:0000259" key="6">
    <source>
        <dbReference type="PROSITE" id="PS51635"/>
    </source>
</evidence>
<evidence type="ECO:0000256" key="4">
    <source>
        <dbReference type="PROSITE-ProRule" id="PRU01161"/>
    </source>
</evidence>
<evidence type="ECO:0000256" key="1">
    <source>
        <dbReference type="ARBA" id="ARBA00022801"/>
    </source>
</evidence>
<dbReference type="AlphaFoldDB" id="A0A7W2QAI8"/>
<dbReference type="Proteomes" id="UP001217631">
    <property type="component" value="Chromosome"/>
</dbReference>
<protein>
    <submittedName>
        <fullName evidence="8">Patatin-like phospholipase family protein</fullName>
    </submittedName>
</protein>
<feature type="compositionally biased region" description="Polar residues" evidence="5">
    <location>
        <begin position="238"/>
        <end position="252"/>
    </location>
</feature>
<name>A0A7W2QAI8_9PSED</name>
<reference evidence="10" key="2">
    <citation type="submission" date="2023-02" db="EMBL/GenBank/DDBJ databases">
        <title>tmexCD-toprJ-like cluster.</title>
        <authorList>
            <person name="Gao X."/>
            <person name="Wang C."/>
            <person name="Liu J."/>
        </authorList>
    </citation>
    <scope>NUCLEOTIDE SEQUENCE</scope>
    <source>
        <strain evidence="10">GDW21C697WI</strain>
    </source>
</reference>
<dbReference type="PROSITE" id="PS51635">
    <property type="entry name" value="PNPLA"/>
    <property type="match status" value="1"/>
</dbReference>
<keyword evidence="3 4" id="KW-0443">Lipid metabolism</keyword>
<evidence type="ECO:0000313" key="13">
    <source>
        <dbReference type="Proteomes" id="UP000577346"/>
    </source>
</evidence>
<dbReference type="InterPro" id="IPR016035">
    <property type="entry name" value="Acyl_Trfase/lysoPLipase"/>
</dbReference>
<feature type="region of interest" description="Disordered" evidence="5">
    <location>
        <begin position="236"/>
        <end position="266"/>
    </location>
</feature>
<dbReference type="Proteomes" id="UP000545074">
    <property type="component" value="Unassembled WGS sequence"/>
</dbReference>
<evidence type="ECO:0000256" key="3">
    <source>
        <dbReference type="ARBA" id="ARBA00023098"/>
    </source>
</evidence>
<dbReference type="GeneID" id="72419856"/>